<dbReference type="Pfam" id="PF01497">
    <property type="entry name" value="Peripla_BP_2"/>
    <property type="match status" value="1"/>
</dbReference>
<reference evidence="3" key="1">
    <citation type="journal article" date="2015" name="Nature">
        <title>Complex archaea that bridge the gap between prokaryotes and eukaryotes.</title>
        <authorList>
            <person name="Spang A."/>
            <person name="Saw J.H."/>
            <person name="Jorgensen S.L."/>
            <person name="Zaremba-Niedzwiedzka K."/>
            <person name="Martijn J."/>
            <person name="Lind A.E."/>
            <person name="van Eijk R."/>
            <person name="Schleper C."/>
            <person name="Guy L."/>
            <person name="Ettema T.J."/>
        </authorList>
    </citation>
    <scope>NUCLEOTIDE SEQUENCE</scope>
</reference>
<feature type="domain" description="Fe/B12 periplasmic-binding" evidence="2">
    <location>
        <begin position="19"/>
        <end position="81"/>
    </location>
</feature>
<dbReference type="PANTHER" id="PTHR30535:SF34">
    <property type="entry name" value="MOLYBDATE-BINDING PROTEIN MOLA"/>
    <property type="match status" value="1"/>
</dbReference>
<dbReference type="Gene3D" id="3.40.50.1980">
    <property type="entry name" value="Nitrogenase molybdenum iron protein domain"/>
    <property type="match status" value="1"/>
</dbReference>
<evidence type="ECO:0000259" key="2">
    <source>
        <dbReference type="PROSITE" id="PS50983"/>
    </source>
</evidence>
<comment type="caution">
    <text evidence="3">The sequence shown here is derived from an EMBL/GenBank/DDBJ whole genome shotgun (WGS) entry which is preliminary data.</text>
</comment>
<dbReference type="PROSITE" id="PS50983">
    <property type="entry name" value="FE_B12_PBP"/>
    <property type="match status" value="1"/>
</dbReference>
<protein>
    <recommendedName>
        <fullName evidence="2">Fe/B12 periplasmic-binding domain-containing protein</fullName>
    </recommendedName>
</protein>
<evidence type="ECO:0000313" key="3">
    <source>
        <dbReference type="EMBL" id="KKL68070.1"/>
    </source>
</evidence>
<dbReference type="InterPro" id="IPR050902">
    <property type="entry name" value="ABC_Transporter_SBP"/>
</dbReference>
<dbReference type="InterPro" id="IPR054828">
    <property type="entry name" value="Vit_B12_bind_prot"/>
</dbReference>
<proteinExistence type="predicted"/>
<organism evidence="3">
    <name type="scientific">marine sediment metagenome</name>
    <dbReference type="NCBI Taxonomy" id="412755"/>
    <lineage>
        <taxon>unclassified sequences</taxon>
        <taxon>metagenomes</taxon>
        <taxon>ecological metagenomes</taxon>
    </lineage>
</organism>
<dbReference type="SUPFAM" id="SSF53807">
    <property type="entry name" value="Helical backbone' metal receptor"/>
    <property type="match status" value="1"/>
</dbReference>
<name>A0A0F9GF45_9ZZZZ</name>
<feature type="non-terminal residue" evidence="3">
    <location>
        <position position="81"/>
    </location>
</feature>
<keyword evidence="1" id="KW-0732">Signal</keyword>
<dbReference type="NCBIfam" id="NF038402">
    <property type="entry name" value="TroA_like"/>
    <property type="match status" value="1"/>
</dbReference>
<dbReference type="PANTHER" id="PTHR30535">
    <property type="entry name" value="VITAMIN B12-BINDING PROTEIN"/>
    <property type="match status" value="1"/>
</dbReference>
<dbReference type="InterPro" id="IPR002491">
    <property type="entry name" value="ABC_transptr_periplasmic_BD"/>
</dbReference>
<dbReference type="AlphaFoldDB" id="A0A0F9GF45"/>
<accession>A0A0F9GF45</accession>
<gene>
    <name evidence="3" type="ORF">LCGC14_2128680</name>
</gene>
<dbReference type="EMBL" id="LAZR01026651">
    <property type="protein sequence ID" value="KKL68070.1"/>
    <property type="molecule type" value="Genomic_DNA"/>
</dbReference>
<sequence length="81" mass="9173">MKFNDQLDRSLSLEKTTQRIVCLVPSLSELLVDLELEDKLVGVTKFCVHPDYLRKEKTVVGGTKTVHFDQLSALKPDIILC</sequence>
<evidence type="ECO:0000256" key="1">
    <source>
        <dbReference type="ARBA" id="ARBA00022729"/>
    </source>
</evidence>